<evidence type="ECO:0000313" key="4">
    <source>
        <dbReference type="Proteomes" id="UP000585614"/>
    </source>
</evidence>
<dbReference type="EMBL" id="JACAGC010000030">
    <property type="protein sequence ID" value="KAF6271309.1"/>
    <property type="molecule type" value="Genomic_DNA"/>
</dbReference>
<dbReference type="PANTHER" id="PTHR47080">
    <property type="entry name" value="CHROMOSOME 16 OPEN READING FRAME 96"/>
    <property type="match status" value="1"/>
</dbReference>
<feature type="region of interest" description="Disordered" evidence="1">
    <location>
        <begin position="307"/>
        <end position="491"/>
    </location>
</feature>
<comment type="caution">
    <text evidence="3">The sequence shown here is derived from an EMBL/GenBank/DDBJ whole genome shotgun (WGS) entry which is preliminary data.</text>
</comment>
<feature type="region of interest" description="Disordered" evidence="1">
    <location>
        <begin position="1106"/>
        <end position="1167"/>
    </location>
</feature>
<sequence>MSFSLTFSELVSVAIPQCGVLNFKALHLLLHGILEHIHMAELKKVLSGDEDFLQSSQTMFMPREGDAQPIPNPMKRLNNVFDHVVSRIDKMESQLAALQELPSTSELLQGSQGTSRPAQELWQLIKLRKVVEGNEEAMEKSMKTLQDLLTDVHALKVSVETLRKDVDILKKMFEKIHLEKTGTFFEDVKRHNRKLDELQQEVLVLQKKILTFPRAEDLELWRSLHKATSIPGTFPRGAFSLQLKESEHFEEHLPETDLPQTTKDLESVGPVSDAAQFLKPLDVVWHYHVPEQLQQEESAQAVPLTGAQELGQPQVLKPGPAPKVEPEPGPRPGSLPQPKPKPMPALGPRLGPTLTPGLTPASGPMFQPGPAPIPGPDLGPASGPGPDLGPAPGPGPDLGPAPGPGTDLGPAPGPGPDLGPAPGPGTDLRPAPGPGPDLGPAPGPGPDLGPAPGPGTDLGPAPGPGTDLGPAPGPGPVYGAGADPGPLPIPPGVWPLPPGGWPPPRGWPTPSTRPFLGLDYFQRGPGQLGPLPAQLQGVRDTQPATELDSAWLHPMRSWSRQEEMHQNGEDYLRNMKILQDRAPRTEAPSEAPVKPHSALSRMKTTAAITGAATAAYVSATTSAARAAEIAARAVKDAPATKLATLATNVAASGPLGVSADIVGAGFFRGATAPMAFTDDTEKEDLSQEIDFSSHASDMALSKAMLAAKQAMTPADKKKAGKYTMSHLAQMPIKHDSLKEEFAQLSNNLQQHLTYLVNMGITSKLGTTVGTLQEKIVSLQKSRMQEEELQRIWGHQIAMMKDHQVVLDRAVEKVHIRLDELKILQAQIKDLEMQKVDKSVMDQELKKKADKSFVAGKASRVDLETVAMELNEMIQSVLVRVLSHENDLKKVMEQLSRHLGTKLIHRDLNNLKADIDEVYQIVMKLLIRGLRFDPDSAAGFRKKLFERVKCISCDRPVEMMTGPHLVTIRKAHLLSRLRPASANSYEYLQRQQMREQHMLQQLQDLGDQKDWGDGPGNDTNRKFKSNNLSTLYPYGDPETLDYDTTEVDILGVDGILYKGRMTDQGGVQPPTSMEKELAAVKSTRPPTRNLYERFGAIYPSLRPHASVRSATLGPHPTAPTQPPSLPPLPLLPPLLPPLRDPKQAPGSTKHPRPQHLESLESRASTQPT</sequence>
<feature type="compositionally biased region" description="Pro residues" evidence="1">
    <location>
        <begin position="367"/>
        <end position="377"/>
    </location>
</feature>
<feature type="compositionally biased region" description="Pro residues" evidence="1">
    <location>
        <begin position="411"/>
        <end position="423"/>
    </location>
</feature>
<gene>
    <name evidence="3" type="ORF">mRhiFer1_001731</name>
</gene>
<dbReference type="Pfam" id="PF16043">
    <property type="entry name" value="DUF4795"/>
    <property type="match status" value="1"/>
</dbReference>
<feature type="compositionally biased region" description="Pro residues" evidence="1">
    <location>
        <begin position="1115"/>
        <end position="1137"/>
    </location>
</feature>
<evidence type="ECO:0000256" key="1">
    <source>
        <dbReference type="SAM" id="MobiDB-lite"/>
    </source>
</evidence>
<dbReference type="Proteomes" id="UP000585614">
    <property type="component" value="Unassembled WGS sequence"/>
</dbReference>
<reference evidence="3 4" key="1">
    <citation type="journal article" date="2020" name="Nature">
        <title>Six reference-quality genomes reveal evolution of bat adaptations.</title>
        <authorList>
            <person name="Jebb D."/>
            <person name="Huang Z."/>
            <person name="Pippel M."/>
            <person name="Hughes G.M."/>
            <person name="Lavrichenko K."/>
            <person name="Devanna P."/>
            <person name="Winkler S."/>
            <person name="Jermiin L.S."/>
            <person name="Skirmuntt E.C."/>
            <person name="Katzourakis A."/>
            <person name="Burkitt-Gray L."/>
            <person name="Ray D.A."/>
            <person name="Sullivan K.A.M."/>
            <person name="Roscito J.G."/>
            <person name="Kirilenko B.M."/>
            <person name="Davalos L.M."/>
            <person name="Corthals A.P."/>
            <person name="Power M.L."/>
            <person name="Jones G."/>
            <person name="Ransome R.D."/>
            <person name="Dechmann D.K.N."/>
            <person name="Locatelli A.G."/>
            <person name="Puechmaille S.J."/>
            <person name="Fedrigo O."/>
            <person name="Jarvis E.D."/>
            <person name="Hiller M."/>
            <person name="Vernes S.C."/>
            <person name="Myers E.W."/>
            <person name="Teeling E.C."/>
        </authorList>
    </citation>
    <scope>NUCLEOTIDE SEQUENCE [LARGE SCALE GENOMIC DNA]</scope>
    <source>
        <strain evidence="3">MRhiFer1</strain>
        <tissue evidence="3">Lung</tissue>
    </source>
</reference>
<organism evidence="3 4">
    <name type="scientific">Rhinolophus ferrumequinum</name>
    <name type="common">Greater horseshoe bat</name>
    <dbReference type="NCBI Taxonomy" id="59479"/>
    <lineage>
        <taxon>Eukaryota</taxon>
        <taxon>Metazoa</taxon>
        <taxon>Chordata</taxon>
        <taxon>Craniata</taxon>
        <taxon>Vertebrata</taxon>
        <taxon>Euteleostomi</taxon>
        <taxon>Mammalia</taxon>
        <taxon>Eutheria</taxon>
        <taxon>Laurasiatheria</taxon>
        <taxon>Chiroptera</taxon>
        <taxon>Yinpterochiroptera</taxon>
        <taxon>Rhinolophoidea</taxon>
        <taxon>Rhinolophidae</taxon>
        <taxon>Rhinolophinae</taxon>
        <taxon>Rhinolophus</taxon>
    </lineage>
</organism>
<feature type="compositionally biased region" description="Pro residues" evidence="1">
    <location>
        <begin position="387"/>
        <end position="403"/>
    </location>
</feature>
<accession>A0A7J7R596</accession>
<name>A0A7J7R596_RHIFE</name>
<dbReference type="PANTHER" id="PTHR47080:SF1">
    <property type="entry name" value="CHROMOSOME 16 OPEN READING FRAME 96"/>
    <property type="match status" value="1"/>
</dbReference>
<feature type="compositionally biased region" description="Pro residues" evidence="1">
    <location>
        <begin position="319"/>
        <end position="345"/>
    </location>
</feature>
<protein>
    <recommendedName>
        <fullName evidence="2">DUF4795 domain-containing protein</fullName>
    </recommendedName>
</protein>
<evidence type="ECO:0000313" key="3">
    <source>
        <dbReference type="EMBL" id="KAF6271309.1"/>
    </source>
</evidence>
<feature type="compositionally biased region" description="Pro residues" evidence="1">
    <location>
        <begin position="431"/>
        <end position="453"/>
    </location>
</feature>
<proteinExistence type="predicted"/>
<dbReference type="AlphaFoldDB" id="A0A7J7R596"/>
<dbReference type="InterPro" id="IPR032013">
    <property type="entry name" value="DUF4795"/>
</dbReference>
<feature type="compositionally biased region" description="Low complexity" evidence="1">
    <location>
        <begin position="454"/>
        <end position="470"/>
    </location>
</feature>
<evidence type="ECO:0000259" key="2">
    <source>
        <dbReference type="Pfam" id="PF16043"/>
    </source>
</evidence>
<feature type="domain" description="DUF4795" evidence="2">
    <location>
        <begin position="797"/>
        <end position="977"/>
    </location>
</feature>